<dbReference type="EMBL" id="CP117523">
    <property type="protein sequence ID" value="WWD83116.1"/>
    <property type="molecule type" value="Genomic_DNA"/>
</dbReference>
<reference evidence="1 2" key="1">
    <citation type="journal article" date="2023" name="PLoS ONE">
        <title>Genome-based metabolic and phylogenomic analysis of three Terrisporobacter species.</title>
        <authorList>
            <person name="Boer T."/>
            <person name="Bengelsdorf F.R."/>
            <person name="Bomeke M."/>
            <person name="Daniel R."/>
            <person name="Poehlein A."/>
        </authorList>
    </citation>
    <scope>NUCLEOTIDE SEQUENCE [LARGE SCALE GENOMIC DNA]</scope>
    <source>
        <strain evidence="1 2">DSM 1288</strain>
    </source>
</reference>
<sequence>MKHMLSTEDFTIEIEINIFEQEIDYPENSTLNIYVESDKFGARTTMDIDIKDFVVFVCDLKHLYDFLDGSAKLEEAYSISNYIEFFGNGKGHIVVKGCLNNHCRNGFEQELSFENEFDQTYLKTFVKELYQLYNKYPHK</sequence>
<evidence type="ECO:0000313" key="1">
    <source>
        <dbReference type="EMBL" id="WWD83116.1"/>
    </source>
</evidence>
<evidence type="ECO:0000313" key="2">
    <source>
        <dbReference type="Proteomes" id="UP001348492"/>
    </source>
</evidence>
<dbReference type="Pfam" id="PF24716">
    <property type="entry name" value="WapI"/>
    <property type="match status" value="1"/>
</dbReference>
<name>A0ABZ2ET86_9FIRM</name>
<keyword evidence="2" id="KW-1185">Reference proteome</keyword>
<proteinExistence type="predicted"/>
<dbReference type="Proteomes" id="UP001348492">
    <property type="component" value="Chromosome"/>
</dbReference>
<gene>
    <name evidence="1" type="ORF">TEGL_15220</name>
</gene>
<organism evidence="1 2">
    <name type="scientific">Terrisporobacter glycolicus ATCC 14880 = DSM 1288</name>
    <dbReference type="NCBI Taxonomy" id="1121315"/>
    <lineage>
        <taxon>Bacteria</taxon>
        <taxon>Bacillati</taxon>
        <taxon>Bacillota</taxon>
        <taxon>Clostridia</taxon>
        <taxon>Peptostreptococcales</taxon>
        <taxon>Peptostreptococcaceae</taxon>
        <taxon>Terrisporobacter</taxon>
    </lineage>
</organism>
<protein>
    <submittedName>
        <fullName evidence="1">Uncharacterized protein</fullName>
    </submittedName>
</protein>
<accession>A0ABZ2ET86</accession>
<dbReference type="RefSeq" id="WP_018589570.1">
    <property type="nucleotide sequence ID" value="NZ_CP117523.1"/>
</dbReference>
<dbReference type="InterPro" id="IPR056510">
    <property type="entry name" value="WapI"/>
</dbReference>